<proteinExistence type="inferred from homology"/>
<dbReference type="Pfam" id="PF22366">
    <property type="entry name" value="NDH2_C"/>
    <property type="match status" value="1"/>
</dbReference>
<organism evidence="12 13">
    <name type="scientific">Nodularia harveyana UHCC-0300</name>
    <dbReference type="NCBI Taxonomy" id="2974287"/>
    <lineage>
        <taxon>Bacteria</taxon>
        <taxon>Bacillati</taxon>
        <taxon>Cyanobacteriota</taxon>
        <taxon>Cyanophyceae</taxon>
        <taxon>Nostocales</taxon>
        <taxon>Nodulariaceae</taxon>
        <taxon>Nodularia</taxon>
    </lineage>
</organism>
<name>A0ABU5UI76_9CYAN</name>
<comment type="catalytic activity">
    <reaction evidence="8">
        <text>a quinone + NADH + H(+) = a quinol + NAD(+)</text>
        <dbReference type="Rhea" id="RHEA:46160"/>
        <dbReference type="ChEBI" id="CHEBI:15378"/>
        <dbReference type="ChEBI" id="CHEBI:24646"/>
        <dbReference type="ChEBI" id="CHEBI:57540"/>
        <dbReference type="ChEBI" id="CHEBI:57945"/>
        <dbReference type="ChEBI" id="CHEBI:132124"/>
        <dbReference type="EC" id="1.6.5.9"/>
    </reaction>
</comment>
<feature type="domain" description="FAD/NAD(P)-binding" evidence="10">
    <location>
        <begin position="13"/>
        <end position="337"/>
    </location>
</feature>
<evidence type="ECO:0000256" key="2">
    <source>
        <dbReference type="ARBA" id="ARBA00012637"/>
    </source>
</evidence>
<keyword evidence="4" id="KW-0274">FAD</keyword>
<dbReference type="SUPFAM" id="SSF51905">
    <property type="entry name" value="FAD/NAD(P)-binding domain"/>
    <property type="match status" value="1"/>
</dbReference>
<dbReference type="InterPro" id="IPR023753">
    <property type="entry name" value="FAD/NAD-binding_dom"/>
</dbReference>
<dbReference type="Gene3D" id="3.50.50.100">
    <property type="match status" value="1"/>
</dbReference>
<evidence type="ECO:0000256" key="8">
    <source>
        <dbReference type="ARBA" id="ARBA00047599"/>
    </source>
</evidence>
<sequence>MPASLENNAGRHKVVIIGGGFGGLYTAKTLAKANVDITLIDKRNFHLFQPLLYQVATGTLSPADISSPLRSVLRKSKNTRVLLGEVNNIDPKTQEVVLDDKVIPYDTLVVATGANHSYFGKDEWKEYAPGLKTVEDAIEIRRRIFSAFEAAEKENDPEKRRALLTFVIVGAGPTGVELAGAIAELAYKTLHEDFRNISTSETRILILQGRDRILPYISPDLSEAAAEALKSLGVEVHTKARVTNIDNNIVTFKENGEFEDIASKTILWAAGVKASTMGQVLQHTTDVECDHAGRVMVEPDLTIKGYKNIFVVGDLANFSHQNDKPLPGVAPVAKQQGEYVAKLIQRRLHGRNLQPFKYNDVGSLAMIGQNLAVVDLGLIKLKGFIAWVFWLVIHIYFLIEFDTKLVVVIQWAWNYITRNRRSRLITGREAFVEAQSVNNTSAYQTPEKKQPVNL</sequence>
<dbReference type="PANTHER" id="PTHR43706">
    <property type="entry name" value="NADH DEHYDROGENASE"/>
    <property type="match status" value="1"/>
</dbReference>
<evidence type="ECO:0000256" key="7">
    <source>
        <dbReference type="ARBA" id="ARBA00023027"/>
    </source>
</evidence>
<dbReference type="GO" id="GO:0016491">
    <property type="term" value="F:oxidoreductase activity"/>
    <property type="evidence" value="ECO:0007669"/>
    <property type="project" value="UniProtKB-KW"/>
</dbReference>
<accession>A0ABU5UI76</accession>
<dbReference type="EMBL" id="JAYGHG010000038">
    <property type="protein sequence ID" value="MEA5583253.1"/>
    <property type="molecule type" value="Genomic_DNA"/>
</dbReference>
<evidence type="ECO:0000259" key="10">
    <source>
        <dbReference type="Pfam" id="PF07992"/>
    </source>
</evidence>
<comment type="caution">
    <text evidence="12">The sequence shown here is derived from an EMBL/GenBank/DDBJ whole genome shotgun (WGS) entry which is preliminary data.</text>
</comment>
<dbReference type="PRINTS" id="PR00368">
    <property type="entry name" value="FADPNR"/>
</dbReference>
<evidence type="ECO:0000256" key="5">
    <source>
        <dbReference type="ARBA" id="ARBA00022946"/>
    </source>
</evidence>
<dbReference type="InterPro" id="IPR045024">
    <property type="entry name" value="NDH-2"/>
</dbReference>
<evidence type="ECO:0000256" key="9">
    <source>
        <dbReference type="SAM" id="Phobius"/>
    </source>
</evidence>
<dbReference type="Pfam" id="PF07992">
    <property type="entry name" value="Pyr_redox_2"/>
    <property type="match status" value="1"/>
</dbReference>
<keyword evidence="13" id="KW-1185">Reference proteome</keyword>
<evidence type="ECO:0000256" key="6">
    <source>
        <dbReference type="ARBA" id="ARBA00023002"/>
    </source>
</evidence>
<keyword evidence="9" id="KW-0812">Transmembrane</keyword>
<keyword evidence="7" id="KW-0520">NAD</keyword>
<evidence type="ECO:0000256" key="4">
    <source>
        <dbReference type="ARBA" id="ARBA00022827"/>
    </source>
</evidence>
<keyword evidence="5" id="KW-0809">Transit peptide</keyword>
<evidence type="ECO:0000313" key="13">
    <source>
        <dbReference type="Proteomes" id="UP001302120"/>
    </source>
</evidence>
<dbReference type="InterPro" id="IPR054585">
    <property type="entry name" value="NDH2-like_C"/>
</dbReference>
<evidence type="ECO:0000259" key="11">
    <source>
        <dbReference type="Pfam" id="PF22366"/>
    </source>
</evidence>
<feature type="domain" description="External alternative NADH-ubiquinone oxidoreductase-like C-terminal" evidence="11">
    <location>
        <begin position="362"/>
        <end position="416"/>
    </location>
</feature>
<gene>
    <name evidence="12" type="ORF">VB620_18145</name>
</gene>
<reference evidence="12 13" key="1">
    <citation type="submission" date="2023-12" db="EMBL/GenBank/DDBJ databases">
        <title>Baltic Sea Cyanobacteria.</title>
        <authorList>
            <person name="Delbaje E."/>
            <person name="Fewer D.P."/>
            <person name="Shishido T.K."/>
        </authorList>
    </citation>
    <scope>NUCLEOTIDE SEQUENCE [LARGE SCALE GENOMIC DNA]</scope>
    <source>
        <strain evidence="12 13">UHCC-0300</strain>
    </source>
</reference>
<dbReference type="EC" id="1.6.5.9" evidence="2"/>
<keyword evidence="9" id="KW-0472">Membrane</keyword>
<feature type="transmembrane region" description="Helical" evidence="9">
    <location>
        <begin position="387"/>
        <end position="413"/>
    </location>
</feature>
<evidence type="ECO:0000256" key="3">
    <source>
        <dbReference type="ARBA" id="ARBA00022630"/>
    </source>
</evidence>
<keyword evidence="9" id="KW-1133">Transmembrane helix</keyword>
<evidence type="ECO:0000256" key="1">
    <source>
        <dbReference type="ARBA" id="ARBA00005272"/>
    </source>
</evidence>
<dbReference type="Proteomes" id="UP001302120">
    <property type="component" value="Unassembled WGS sequence"/>
</dbReference>
<comment type="similarity">
    <text evidence="1">Belongs to the NADH dehydrogenase family.</text>
</comment>
<dbReference type="InterPro" id="IPR036188">
    <property type="entry name" value="FAD/NAD-bd_sf"/>
</dbReference>
<dbReference type="RefSeq" id="WP_323197554.1">
    <property type="nucleotide sequence ID" value="NZ_JAYGHG010000038.1"/>
</dbReference>
<protein>
    <recommendedName>
        <fullName evidence="2">NADH:ubiquinone reductase (non-electrogenic)</fullName>
        <ecNumber evidence="2">1.6.5.9</ecNumber>
    </recommendedName>
</protein>
<dbReference type="PRINTS" id="PR00411">
    <property type="entry name" value="PNDRDTASEI"/>
</dbReference>
<evidence type="ECO:0000313" key="12">
    <source>
        <dbReference type="EMBL" id="MEA5583253.1"/>
    </source>
</evidence>
<keyword evidence="6 12" id="KW-0560">Oxidoreductase</keyword>
<keyword evidence="3" id="KW-0285">Flavoprotein</keyword>
<dbReference type="PANTHER" id="PTHR43706:SF47">
    <property type="entry name" value="EXTERNAL NADH-UBIQUINONE OXIDOREDUCTASE 1, MITOCHONDRIAL-RELATED"/>
    <property type="match status" value="1"/>
</dbReference>